<feature type="chain" id="PRO_5046744398" description="histidine kinase" evidence="8">
    <location>
        <begin position="22"/>
        <end position="616"/>
    </location>
</feature>
<dbReference type="Proteomes" id="UP001321492">
    <property type="component" value="Unassembled WGS sequence"/>
</dbReference>
<dbReference type="CDD" id="cd00130">
    <property type="entry name" value="PAS"/>
    <property type="match status" value="1"/>
</dbReference>
<comment type="caution">
    <text evidence="11">The sequence shown here is derived from an EMBL/GenBank/DDBJ whole genome shotgun (WGS) entry which is preliminary data.</text>
</comment>
<sequence length="616" mass="64077">MSPSASMIRARLAALVHPAAAADAEACARHEQFILTRLVAGFVALAAVPPYLALWGVPSGAQTVALAALALPIAAVALLSRTGRLDLAHALSSAAFALIVAAVACATGGAESPAIAWLVAVPLEALLSGSRRAVVAASLIAAAAAVGVAAADAAGWLAASGGGAPAAAMPAFLVTAVAYAAALGLAACRRESERLGDRARREARDRAVLETIGDLVTWHERGGAVVFASAAAERLVGVPARSLHGRGLFDRVHVADRPLYLKALADAAHRGVAVTVEFRLHRSVAGEGGRAPTEVAWVEMRAQRPEPAGPAPAGADADTHAVVAVIRDITERRSHEAEREAARAEAERASEQKGRFLATVSHELRTPLNAVIGFSEMLASGTLAPADEARRREYAGIIRDSGRHLLDVVNTLLDLSRIEAGHVDLAPEAFDTAELARGCCDLMQLKADEAGIVLQRDIAADRGEIVADRRALKQILINLLSNALKFTPAGGRVTVSVRRTSDRFVLVVADTGIGIGERDLPRLGDPFFQVRSAPERPRGWPQEGTGLGLSVVRGLVGLHHGTMTIASTPGEGTTVTVALPQDCRVAPAAATSLAAEVPLARRQAAPTERDAVKKRA</sequence>
<dbReference type="InterPro" id="IPR005467">
    <property type="entry name" value="His_kinase_dom"/>
</dbReference>
<dbReference type="CDD" id="cd16922">
    <property type="entry name" value="HATPase_EvgS-ArcB-TorS-like"/>
    <property type="match status" value="1"/>
</dbReference>
<evidence type="ECO:0000259" key="9">
    <source>
        <dbReference type="PROSITE" id="PS50109"/>
    </source>
</evidence>
<dbReference type="SUPFAM" id="SSF55874">
    <property type="entry name" value="ATPase domain of HSP90 chaperone/DNA topoisomerase II/histidine kinase"/>
    <property type="match status" value="1"/>
</dbReference>
<protein>
    <recommendedName>
        <fullName evidence="2">histidine kinase</fullName>
        <ecNumber evidence="2">2.7.13.3</ecNumber>
    </recommendedName>
</protein>
<dbReference type="InterPro" id="IPR003594">
    <property type="entry name" value="HATPase_dom"/>
</dbReference>
<evidence type="ECO:0000256" key="6">
    <source>
        <dbReference type="SAM" id="Coils"/>
    </source>
</evidence>
<proteinExistence type="predicted"/>
<name>A0ABT7AI63_9HYPH</name>
<dbReference type="PANTHER" id="PTHR43047">
    <property type="entry name" value="TWO-COMPONENT HISTIDINE PROTEIN KINASE"/>
    <property type="match status" value="1"/>
</dbReference>
<dbReference type="SUPFAM" id="SSF55785">
    <property type="entry name" value="PYP-like sensor domain (PAS domain)"/>
    <property type="match status" value="1"/>
</dbReference>
<dbReference type="InterPro" id="IPR035965">
    <property type="entry name" value="PAS-like_dom_sf"/>
</dbReference>
<feature type="signal peptide" evidence="8">
    <location>
        <begin position="1"/>
        <end position="21"/>
    </location>
</feature>
<feature type="transmembrane region" description="Helical" evidence="7">
    <location>
        <begin position="94"/>
        <end position="121"/>
    </location>
</feature>
<organism evidence="11 12">
    <name type="scientific">Chelatococcus albus</name>
    <dbReference type="NCBI Taxonomy" id="3047466"/>
    <lineage>
        <taxon>Bacteria</taxon>
        <taxon>Pseudomonadati</taxon>
        <taxon>Pseudomonadota</taxon>
        <taxon>Alphaproteobacteria</taxon>
        <taxon>Hyphomicrobiales</taxon>
        <taxon>Chelatococcaceae</taxon>
        <taxon>Chelatococcus</taxon>
    </lineage>
</organism>
<dbReference type="RefSeq" id="WP_283741043.1">
    <property type="nucleotide sequence ID" value="NZ_JASJEV010000007.1"/>
</dbReference>
<dbReference type="SMART" id="SM00388">
    <property type="entry name" value="HisKA"/>
    <property type="match status" value="1"/>
</dbReference>
<evidence type="ECO:0000256" key="3">
    <source>
        <dbReference type="ARBA" id="ARBA00022553"/>
    </source>
</evidence>
<evidence type="ECO:0000256" key="4">
    <source>
        <dbReference type="ARBA" id="ARBA00022679"/>
    </source>
</evidence>
<dbReference type="InterPro" id="IPR003661">
    <property type="entry name" value="HisK_dim/P_dom"/>
</dbReference>
<keyword evidence="12" id="KW-1185">Reference proteome</keyword>
<dbReference type="Pfam" id="PF02518">
    <property type="entry name" value="HATPase_c"/>
    <property type="match status" value="1"/>
</dbReference>
<dbReference type="NCBIfam" id="TIGR00229">
    <property type="entry name" value="sensory_box"/>
    <property type="match status" value="1"/>
</dbReference>
<evidence type="ECO:0000256" key="7">
    <source>
        <dbReference type="SAM" id="Phobius"/>
    </source>
</evidence>
<evidence type="ECO:0000313" key="12">
    <source>
        <dbReference type="Proteomes" id="UP001321492"/>
    </source>
</evidence>
<feature type="transmembrane region" description="Helical" evidence="7">
    <location>
        <begin position="133"/>
        <end position="158"/>
    </location>
</feature>
<dbReference type="GO" id="GO:0016301">
    <property type="term" value="F:kinase activity"/>
    <property type="evidence" value="ECO:0007669"/>
    <property type="project" value="UniProtKB-KW"/>
</dbReference>
<keyword evidence="8" id="KW-0732">Signal</keyword>
<dbReference type="InterPro" id="IPR000014">
    <property type="entry name" value="PAS"/>
</dbReference>
<keyword evidence="4" id="KW-0808">Transferase</keyword>
<dbReference type="SUPFAM" id="SSF47384">
    <property type="entry name" value="Homodimeric domain of signal transducing histidine kinase"/>
    <property type="match status" value="1"/>
</dbReference>
<feature type="domain" description="Histidine kinase" evidence="9">
    <location>
        <begin position="359"/>
        <end position="583"/>
    </location>
</feature>
<feature type="coiled-coil region" evidence="6">
    <location>
        <begin position="327"/>
        <end position="354"/>
    </location>
</feature>
<dbReference type="Pfam" id="PF00512">
    <property type="entry name" value="HisKA"/>
    <property type="match status" value="1"/>
</dbReference>
<dbReference type="PROSITE" id="PS50109">
    <property type="entry name" value="HIS_KIN"/>
    <property type="match status" value="1"/>
</dbReference>
<feature type="transmembrane region" description="Helical" evidence="7">
    <location>
        <begin position="64"/>
        <end position="82"/>
    </location>
</feature>
<evidence type="ECO:0000256" key="1">
    <source>
        <dbReference type="ARBA" id="ARBA00000085"/>
    </source>
</evidence>
<keyword evidence="7" id="KW-1133">Transmembrane helix</keyword>
<feature type="domain" description="PAS" evidence="10">
    <location>
        <begin position="201"/>
        <end position="271"/>
    </location>
</feature>
<dbReference type="Gene3D" id="1.10.287.130">
    <property type="match status" value="1"/>
</dbReference>
<dbReference type="InterPro" id="IPR036097">
    <property type="entry name" value="HisK_dim/P_sf"/>
</dbReference>
<dbReference type="InterPro" id="IPR036890">
    <property type="entry name" value="HATPase_C_sf"/>
</dbReference>
<comment type="catalytic activity">
    <reaction evidence="1">
        <text>ATP + protein L-histidine = ADP + protein N-phospho-L-histidine.</text>
        <dbReference type="EC" id="2.7.13.3"/>
    </reaction>
</comment>
<dbReference type="EC" id="2.7.13.3" evidence="2"/>
<keyword evidence="7" id="KW-0812">Transmembrane</keyword>
<evidence type="ECO:0000256" key="5">
    <source>
        <dbReference type="ARBA" id="ARBA00022777"/>
    </source>
</evidence>
<evidence type="ECO:0000256" key="8">
    <source>
        <dbReference type="SAM" id="SignalP"/>
    </source>
</evidence>
<feature type="transmembrane region" description="Helical" evidence="7">
    <location>
        <begin position="164"/>
        <end position="188"/>
    </location>
</feature>
<dbReference type="InterPro" id="IPR004358">
    <property type="entry name" value="Sig_transdc_His_kin-like_C"/>
</dbReference>
<dbReference type="Gene3D" id="3.30.450.20">
    <property type="entry name" value="PAS domain"/>
    <property type="match status" value="1"/>
</dbReference>
<keyword evidence="7" id="KW-0472">Membrane</keyword>
<dbReference type="SMART" id="SM00387">
    <property type="entry name" value="HATPase_c"/>
    <property type="match status" value="1"/>
</dbReference>
<evidence type="ECO:0000259" key="10">
    <source>
        <dbReference type="PROSITE" id="PS50112"/>
    </source>
</evidence>
<keyword evidence="5 11" id="KW-0418">Kinase</keyword>
<reference evidence="11 12" key="1">
    <citation type="submission" date="2023-05" db="EMBL/GenBank/DDBJ databases">
        <title>Chelatococcus sp. nov., a moderately thermophilic bacterium isolated from hot spring microbial mat.</title>
        <authorList>
            <person name="Hu C.-J."/>
            <person name="Li W.-J."/>
        </authorList>
    </citation>
    <scope>NUCLEOTIDE SEQUENCE [LARGE SCALE GENOMIC DNA]</scope>
    <source>
        <strain evidence="11 12">SYSU G07232</strain>
    </source>
</reference>
<gene>
    <name evidence="11" type="ORF">QNA08_12480</name>
</gene>
<evidence type="ECO:0000313" key="11">
    <source>
        <dbReference type="EMBL" id="MDJ1159053.1"/>
    </source>
</evidence>
<dbReference type="EMBL" id="JASJEV010000007">
    <property type="protein sequence ID" value="MDJ1159053.1"/>
    <property type="molecule type" value="Genomic_DNA"/>
</dbReference>
<dbReference type="Gene3D" id="3.30.565.10">
    <property type="entry name" value="Histidine kinase-like ATPase, C-terminal domain"/>
    <property type="match status" value="1"/>
</dbReference>
<dbReference type="PRINTS" id="PR00344">
    <property type="entry name" value="BCTRLSENSOR"/>
</dbReference>
<dbReference type="CDD" id="cd00082">
    <property type="entry name" value="HisKA"/>
    <property type="match status" value="1"/>
</dbReference>
<feature type="transmembrane region" description="Helical" evidence="7">
    <location>
        <begin position="34"/>
        <end position="57"/>
    </location>
</feature>
<evidence type="ECO:0000256" key="2">
    <source>
        <dbReference type="ARBA" id="ARBA00012438"/>
    </source>
</evidence>
<accession>A0ABT7AI63</accession>
<dbReference type="SMART" id="SM00091">
    <property type="entry name" value="PAS"/>
    <property type="match status" value="1"/>
</dbReference>
<dbReference type="PROSITE" id="PS50112">
    <property type="entry name" value="PAS"/>
    <property type="match status" value="1"/>
</dbReference>
<keyword evidence="6" id="KW-0175">Coiled coil</keyword>
<keyword evidence="3" id="KW-0597">Phosphoprotein</keyword>